<accession>G9PEI7</accession>
<organism evidence="1 2">
    <name type="scientific">Actinomyces graevenitzii C83</name>
    <dbReference type="NCBI Taxonomy" id="435830"/>
    <lineage>
        <taxon>Bacteria</taxon>
        <taxon>Bacillati</taxon>
        <taxon>Actinomycetota</taxon>
        <taxon>Actinomycetes</taxon>
        <taxon>Actinomycetales</taxon>
        <taxon>Actinomycetaceae</taxon>
        <taxon>Actinomyces</taxon>
    </lineage>
</organism>
<proteinExistence type="predicted"/>
<dbReference type="Proteomes" id="UP000003822">
    <property type="component" value="Unassembled WGS sequence"/>
</dbReference>
<protein>
    <submittedName>
        <fullName evidence="1">Uncharacterized protein</fullName>
    </submittedName>
</protein>
<dbReference type="EMBL" id="ACRN01000003">
    <property type="protein sequence ID" value="EHM88863.1"/>
    <property type="molecule type" value="Genomic_DNA"/>
</dbReference>
<dbReference type="PATRIC" id="fig|435830.3.peg.633"/>
<gene>
    <name evidence="1" type="ORF">HMPREF0045_00661</name>
</gene>
<dbReference type="AlphaFoldDB" id="G9PEI7"/>
<comment type="caution">
    <text evidence="1">The sequence shown here is derived from an EMBL/GenBank/DDBJ whole genome shotgun (WGS) entry which is preliminary data.</text>
</comment>
<name>G9PEI7_9ACTO</name>
<sequence>MAMTAMKLMGDKAGAVRLLFDLSDQLANCSQDALAAHFESAAVALDEHEGVSGLGPLRRTVRASLRKYRVNILNAAQVHDDERIQEHYEREIGRTLETLLAYF</sequence>
<evidence type="ECO:0000313" key="1">
    <source>
        <dbReference type="EMBL" id="EHM88863.1"/>
    </source>
</evidence>
<evidence type="ECO:0000313" key="2">
    <source>
        <dbReference type="Proteomes" id="UP000003822"/>
    </source>
</evidence>
<keyword evidence="2" id="KW-1185">Reference proteome</keyword>
<reference evidence="1 2" key="1">
    <citation type="submission" date="2011-10" db="EMBL/GenBank/DDBJ databases">
        <title>The Genome Sequence of Actinomyces graevenitzii C83.</title>
        <authorList>
            <consortium name="The Broad Institute Genome Sequencing Platform"/>
            <consortium name="The Broad Institute Genome Sequencing Center for Infectious Disease"/>
            <person name="Earl A."/>
            <person name="Ward D."/>
            <person name="Feldgarden M."/>
            <person name="Gevers D."/>
            <person name="Sibley C.D."/>
            <person name="Field T.R."/>
            <person name="Grinwis M."/>
            <person name="Eshaghurshan C.S."/>
            <person name="Surette M.G."/>
            <person name="Young S.K."/>
            <person name="Zeng Q."/>
            <person name="Gargeya S."/>
            <person name="Fitzgerald M."/>
            <person name="Haas B."/>
            <person name="Abouelleil A."/>
            <person name="Alvarado L."/>
            <person name="Arachchi H.M."/>
            <person name="Berlin A."/>
            <person name="Brown A."/>
            <person name="Chapman S.B."/>
            <person name="Chen Z."/>
            <person name="Dunbar C."/>
            <person name="Freedman E."/>
            <person name="Gearin G."/>
            <person name="Goldberg J."/>
            <person name="Griggs A."/>
            <person name="Gujja S."/>
            <person name="Heiman D."/>
            <person name="Howarth C."/>
            <person name="Larson L."/>
            <person name="Lui A."/>
            <person name="MacDonald P.J.P."/>
            <person name="Montmayeur A."/>
            <person name="Murphy C."/>
            <person name="Neiman D."/>
            <person name="Pearson M."/>
            <person name="Priest M."/>
            <person name="Roberts A."/>
            <person name="Saif S."/>
            <person name="Shea T."/>
            <person name="Shenoy N."/>
            <person name="Sisk P."/>
            <person name="Stolte C."/>
            <person name="Sykes S."/>
            <person name="Wortman J."/>
            <person name="Nusbaum C."/>
            <person name="Birren B."/>
        </authorList>
    </citation>
    <scope>NUCLEOTIDE SEQUENCE [LARGE SCALE GENOMIC DNA]</scope>
    <source>
        <strain evidence="1 2">C83</strain>
    </source>
</reference>
<dbReference type="HOGENOM" id="CLU_2257656_0_0_11"/>